<keyword evidence="12" id="KW-1185">Reference proteome</keyword>
<name>A0A7K8I6B7_9CORV</name>
<keyword evidence="5 9" id="KW-0472">Membrane</keyword>
<dbReference type="GO" id="GO:0045879">
    <property type="term" value="P:negative regulation of smoothened signaling pathway"/>
    <property type="evidence" value="ECO:0007669"/>
    <property type="project" value="TreeGrafter"/>
</dbReference>
<evidence type="ECO:0000256" key="4">
    <source>
        <dbReference type="ARBA" id="ARBA00022989"/>
    </source>
</evidence>
<evidence type="ECO:0000256" key="5">
    <source>
        <dbReference type="ARBA" id="ARBA00023136"/>
    </source>
</evidence>
<feature type="transmembrane region" description="Helical" evidence="9">
    <location>
        <begin position="1152"/>
        <end position="1177"/>
    </location>
</feature>
<feature type="compositionally biased region" description="Low complexity" evidence="8">
    <location>
        <begin position="1217"/>
        <end position="1226"/>
    </location>
</feature>
<dbReference type="FunFam" id="1.20.1640.10:FF:000007">
    <property type="entry name" value="Protein patched homolog 1"/>
    <property type="match status" value="1"/>
</dbReference>
<feature type="transmembrane region" description="Helical" evidence="9">
    <location>
        <begin position="1026"/>
        <end position="1047"/>
    </location>
</feature>
<dbReference type="Proteomes" id="UP000557196">
    <property type="component" value="Unassembled WGS sequence"/>
</dbReference>
<feature type="compositionally biased region" description="Polar residues" evidence="8">
    <location>
        <begin position="1281"/>
        <end position="1293"/>
    </location>
</feature>
<feature type="transmembrane region" description="Helical" evidence="9">
    <location>
        <begin position="750"/>
        <end position="767"/>
    </location>
</feature>
<keyword evidence="4 9" id="KW-1133">Transmembrane helix</keyword>
<dbReference type="FunFam" id="1.20.1640.10:FF:000003">
    <property type="entry name" value="protein patched homolog 1"/>
    <property type="match status" value="1"/>
</dbReference>
<evidence type="ECO:0000313" key="12">
    <source>
        <dbReference type="Proteomes" id="UP000557196"/>
    </source>
</evidence>
<dbReference type="PANTHER" id="PTHR46022:SF5">
    <property type="entry name" value="PROTEIN PATCHED HOMOLOG 1"/>
    <property type="match status" value="1"/>
</dbReference>
<feature type="transmembrane region" description="Helical" evidence="9">
    <location>
        <begin position="544"/>
        <end position="567"/>
    </location>
</feature>
<feature type="non-terminal residue" evidence="11">
    <location>
        <position position="1"/>
    </location>
</feature>
<sequence length="1442" mass="160332">MASAGNALEPETSSSAGGGGHPGRAARNGGGRRRRTEGNRRAAAPDREYLQRPSYCDAAFALEQISKGKATGRKAPLWLRAKFQRLLFKLGCYIQKNCGKFLVVGLLIFGAFAVGLRAANLETNVEELWVEVGGRVSRELNYTRQKIGEEAMFNPQLMIQTPQEDGANVLTTEALRQHLDSALQASRVHVYMYNRQWKLEHLCYKSGELITEAGYMDQIIEYLYPCLIITPLDCFWEGAKLQSGTAYLLGKPPLQWINFDPLEFLEELKKINYQVESWEEMLNKAEVGHGYMDRPCLNPADPDCPITAPNKNSTKPLDVALVLSGGCYGLSRKYMHWQEELIIGGTVKNSSGKLVSAQALQTMFQLMTPKQMYEHFKGYEYVSHINWNEDKAAAILEAWQRMYVEVVHQSVAQNSTQKVLSFTTTTLDDILKSFSDVSAIRVASGYLLMLAYACLTMLRWDCAKSQGAVGLAGVLLVALSVAAGLGLCSLIGISFNAATTQVLPFLALGVGVDDVFLLAHAFSETGQNKRIPFEDRTGECLKRTGASVALTSISNVTAFFMAALIPIPALRAFSLQAAVVVVFNFAMVLLIFPAILSMDLYRREDRRLDIFCCFTSPCVTRVIQVEPQAYAENDNTCYSPPPPYSSHSFAHETQITMQSTVQLRTEYDPHTQVYYTTAEPRSEISVQPVTVTQDNLSCQSPESTSSTRDLLSQFSDSSIHCLEQPCTKWTLSSFAEKHYAPFLLKPKAKIVVIFLFLGLLGLSLYGTTRVRDGLDLTDIVPRETREYDFIAAQFKYFSFYNMYIVTQKADYPNVQHLLYELHRSFSNVTYVLLEEDRQLPKMWLHYFRDWLQGLQDAFDRDWETGKITYNNYKNGSDDAVLAYKLLVQTGNPAKPIDISQLTKQRLVDADGIINPNAFYIYLTAWVSNDPVAYAASQANIRPHRPEWVHDKADYMPETRLRIPAAEPIEYAQFPFYLNGLRETSDFVEAIEKVRAICNNYTSLGISSYPNGYPFLFWEQYIGLRHWLLLSISVVLACTFLVCALFLLNPWTAGIIVVVLALMTVELFGMMGLIGIKLSAVPVVILIASVGIGVEFTVHVALAFLTAIGDRNHRAVLALEHMFAPVLDGAVSTLLGVLMLAGSEFDFIVRYFFAVLAILTILGVLNGLVLLPVLLSFFGPYPEVSPANGHDRLPTPSPEPPTGTVRFALPPGHTHNASDSSDSEYSSQTTVSGISEELHQYEATQGPRAPVHQVIVEATENPLFARSTVVQPEARHQPRPMLQSNPEPSTQQPWRQGRQPKREAREGPRPPPYRPRRDAFEISTEGHSGPSNRDRSGPRARSHNVRSPAFGAAGAAGAACCQPITTVTASASVTVAVHPALHGHSSRGASFPSYEGHYEAGHAPFEDPHVPFNVRCERRNSKVEVIELQDVECEERIPGNSSQ</sequence>
<feature type="region of interest" description="Disordered" evidence="8">
    <location>
        <begin position="1270"/>
        <end position="1344"/>
    </location>
</feature>
<evidence type="ECO:0000256" key="9">
    <source>
        <dbReference type="SAM" id="Phobius"/>
    </source>
</evidence>
<evidence type="ECO:0000256" key="8">
    <source>
        <dbReference type="SAM" id="MobiDB-lite"/>
    </source>
</evidence>
<dbReference type="InterPro" id="IPR053958">
    <property type="entry name" value="HMGCR/SNAP/NPC1-like_SSD"/>
</dbReference>
<feature type="region of interest" description="Disordered" evidence="8">
    <location>
        <begin position="1187"/>
        <end position="1231"/>
    </location>
</feature>
<comment type="subcellular location">
    <subcellularLocation>
        <location evidence="1">Membrane</location>
        <topology evidence="1">Multi-pass membrane protein</topology>
    </subcellularLocation>
</comment>
<feature type="transmembrane region" description="Helical" evidence="9">
    <location>
        <begin position="573"/>
        <end position="596"/>
    </location>
</feature>
<dbReference type="Pfam" id="PF12349">
    <property type="entry name" value="Sterol-sensing"/>
    <property type="match status" value="1"/>
</dbReference>
<comment type="similarity">
    <text evidence="2">Belongs to the patched family.</text>
</comment>
<feature type="transmembrane region" description="Helical" evidence="9">
    <location>
        <begin position="470"/>
        <end position="495"/>
    </location>
</feature>
<proteinExistence type="inferred from homology"/>
<keyword evidence="6" id="KW-0675">Receptor</keyword>
<dbReference type="Gene3D" id="1.20.1640.10">
    <property type="entry name" value="Multidrug efflux transporter AcrB transmembrane domain"/>
    <property type="match status" value="2"/>
</dbReference>
<evidence type="ECO:0000256" key="6">
    <source>
        <dbReference type="ARBA" id="ARBA00023170"/>
    </source>
</evidence>
<evidence type="ECO:0000256" key="3">
    <source>
        <dbReference type="ARBA" id="ARBA00022692"/>
    </source>
</evidence>
<feature type="region of interest" description="Disordered" evidence="8">
    <location>
        <begin position="1"/>
        <end position="44"/>
    </location>
</feature>
<feature type="transmembrane region" description="Helical" evidence="9">
    <location>
        <begin position="1120"/>
        <end position="1140"/>
    </location>
</feature>
<reference evidence="11 12" key="1">
    <citation type="submission" date="2019-09" db="EMBL/GenBank/DDBJ databases">
        <title>Bird 10,000 Genomes (B10K) Project - Family phase.</title>
        <authorList>
            <person name="Zhang G."/>
        </authorList>
    </citation>
    <scope>NUCLEOTIDE SEQUENCE [LARGE SCALE GENOMIC DNA]</scope>
    <source>
        <strain evidence="11">B10K-DU-029-36</strain>
        <tissue evidence="11">Muscle</tissue>
    </source>
</reference>
<evidence type="ECO:0000259" key="10">
    <source>
        <dbReference type="PROSITE" id="PS50156"/>
    </source>
</evidence>
<feature type="transmembrane region" description="Helical" evidence="9">
    <location>
        <begin position="439"/>
        <end position="458"/>
    </location>
</feature>
<feature type="non-terminal residue" evidence="11">
    <location>
        <position position="1442"/>
    </location>
</feature>
<dbReference type="PANTHER" id="PTHR46022">
    <property type="entry name" value="PROTEIN PATCHED"/>
    <property type="match status" value="1"/>
</dbReference>
<evidence type="ECO:0000256" key="1">
    <source>
        <dbReference type="ARBA" id="ARBA00004141"/>
    </source>
</evidence>
<accession>A0A7K8I6B7</accession>
<feature type="transmembrane region" description="Helical" evidence="9">
    <location>
        <begin position="787"/>
        <end position="805"/>
    </location>
</feature>
<feature type="transmembrane region" description="Helical" evidence="9">
    <location>
        <begin position="1053"/>
        <end position="1075"/>
    </location>
</feature>
<feature type="transmembrane region" description="Helical" evidence="9">
    <location>
        <begin position="1082"/>
        <end position="1108"/>
    </location>
</feature>
<dbReference type="GO" id="GO:0008158">
    <property type="term" value="F:hedgehog receptor activity"/>
    <property type="evidence" value="ECO:0007669"/>
    <property type="project" value="InterPro"/>
</dbReference>
<keyword evidence="7" id="KW-0325">Glycoprotein</keyword>
<keyword evidence="3 9" id="KW-0812">Transmembrane</keyword>
<evidence type="ECO:0000256" key="2">
    <source>
        <dbReference type="ARBA" id="ARBA00005585"/>
    </source>
</evidence>
<comment type="caution">
    <text evidence="11">The sequence shown here is derived from an EMBL/GenBank/DDBJ whole genome shotgun (WGS) entry which is preliminary data.</text>
</comment>
<dbReference type="GO" id="GO:0005886">
    <property type="term" value="C:plasma membrane"/>
    <property type="evidence" value="ECO:0007669"/>
    <property type="project" value="TreeGrafter"/>
</dbReference>
<dbReference type="GO" id="GO:0005119">
    <property type="term" value="F:smoothened binding"/>
    <property type="evidence" value="ECO:0007669"/>
    <property type="project" value="TreeGrafter"/>
</dbReference>
<dbReference type="GO" id="GO:0097108">
    <property type="term" value="F:hedgehog family protein binding"/>
    <property type="evidence" value="ECO:0007669"/>
    <property type="project" value="TreeGrafter"/>
</dbReference>
<organism evidence="11 12">
    <name type="scientific">Aleadryas rufinucha</name>
    <name type="common">rufous-naped whistler</name>
    <dbReference type="NCBI Taxonomy" id="461220"/>
    <lineage>
        <taxon>Eukaryota</taxon>
        <taxon>Metazoa</taxon>
        <taxon>Chordata</taxon>
        <taxon>Craniata</taxon>
        <taxon>Vertebrata</taxon>
        <taxon>Euteleostomi</taxon>
        <taxon>Archelosauria</taxon>
        <taxon>Archosauria</taxon>
        <taxon>Dinosauria</taxon>
        <taxon>Saurischia</taxon>
        <taxon>Theropoda</taxon>
        <taxon>Coelurosauria</taxon>
        <taxon>Aves</taxon>
        <taxon>Neognathae</taxon>
        <taxon>Neoaves</taxon>
        <taxon>Telluraves</taxon>
        <taxon>Australaves</taxon>
        <taxon>Passeriformes</taxon>
        <taxon>Corvoidea</taxon>
        <taxon>Pachycephalidae</taxon>
        <taxon>Aleadryas</taxon>
    </lineage>
</organism>
<evidence type="ECO:0000313" key="11">
    <source>
        <dbReference type="EMBL" id="NXC64114.1"/>
    </source>
</evidence>
<dbReference type="PROSITE" id="PS50156">
    <property type="entry name" value="SSD"/>
    <property type="match status" value="1"/>
</dbReference>
<dbReference type="NCBIfam" id="TIGR00918">
    <property type="entry name" value="2A060602"/>
    <property type="match status" value="1"/>
</dbReference>
<dbReference type="InterPro" id="IPR004766">
    <property type="entry name" value="TM_rcpt_patched"/>
</dbReference>
<feature type="transmembrane region" description="Helical" evidence="9">
    <location>
        <begin position="501"/>
        <end position="523"/>
    </location>
</feature>
<dbReference type="EMBL" id="VZTH01018667">
    <property type="protein sequence ID" value="NXC64114.1"/>
    <property type="molecule type" value="Genomic_DNA"/>
</dbReference>
<protein>
    <submittedName>
        <fullName evidence="11">PTC1 protein</fullName>
    </submittedName>
</protein>
<dbReference type="SUPFAM" id="SSF82866">
    <property type="entry name" value="Multidrug efflux transporter AcrB transmembrane domain"/>
    <property type="match status" value="2"/>
</dbReference>
<evidence type="ECO:0000256" key="7">
    <source>
        <dbReference type="ARBA" id="ARBA00023180"/>
    </source>
</evidence>
<feature type="domain" description="SSD" evidence="10">
    <location>
        <begin position="438"/>
        <end position="598"/>
    </location>
</feature>
<dbReference type="InterPro" id="IPR000731">
    <property type="entry name" value="SSD"/>
</dbReference>
<gene>
    <name evidence="11" type="primary">Ptch1_1</name>
    <name evidence="11" type="ORF">ALERUF_R01181</name>
</gene>